<name>A0A2V1K3E6_9ACTO</name>
<keyword evidence="1" id="KW-0808">Transferase</keyword>
<dbReference type="EMBL" id="QETB01000005">
    <property type="protein sequence ID" value="PWF25766.1"/>
    <property type="molecule type" value="Genomic_DNA"/>
</dbReference>
<gene>
    <name evidence="4" type="ORF">DD236_10030</name>
</gene>
<dbReference type="Pfam" id="PF00583">
    <property type="entry name" value="Acetyltransf_1"/>
    <property type="match status" value="1"/>
</dbReference>
<reference evidence="5" key="1">
    <citation type="submission" date="2018-05" db="EMBL/GenBank/DDBJ databases">
        <authorList>
            <person name="Li Y."/>
        </authorList>
    </citation>
    <scope>NUCLEOTIDE SEQUENCE [LARGE SCALE GENOMIC DNA]</scope>
    <source>
        <strain evidence="5">sk1b4</strain>
    </source>
</reference>
<accession>A0A2V1K3E6</accession>
<dbReference type="OrthoDB" id="5243635at2"/>
<dbReference type="CDD" id="cd04301">
    <property type="entry name" value="NAT_SF"/>
    <property type="match status" value="1"/>
</dbReference>
<evidence type="ECO:0000313" key="4">
    <source>
        <dbReference type="EMBL" id="PWF25766.1"/>
    </source>
</evidence>
<comment type="caution">
    <text evidence="4">The sequence shown here is derived from an EMBL/GenBank/DDBJ whole genome shotgun (WGS) entry which is preliminary data.</text>
</comment>
<dbReference type="InterPro" id="IPR016181">
    <property type="entry name" value="Acyl_CoA_acyltransferase"/>
</dbReference>
<dbReference type="PROSITE" id="PS51186">
    <property type="entry name" value="GNAT"/>
    <property type="match status" value="1"/>
</dbReference>
<keyword evidence="2" id="KW-0012">Acyltransferase</keyword>
<dbReference type="SUPFAM" id="SSF55729">
    <property type="entry name" value="Acyl-CoA N-acyltransferases (Nat)"/>
    <property type="match status" value="1"/>
</dbReference>
<dbReference type="PANTHER" id="PTHR43877">
    <property type="entry name" value="AMINOALKYLPHOSPHONATE N-ACETYLTRANSFERASE-RELATED-RELATED"/>
    <property type="match status" value="1"/>
</dbReference>
<evidence type="ECO:0000259" key="3">
    <source>
        <dbReference type="PROSITE" id="PS51186"/>
    </source>
</evidence>
<organism evidence="4 5">
    <name type="scientific">Ancrocorticia populi</name>
    <dbReference type="NCBI Taxonomy" id="2175228"/>
    <lineage>
        <taxon>Bacteria</taxon>
        <taxon>Bacillati</taxon>
        <taxon>Actinomycetota</taxon>
        <taxon>Actinomycetes</taxon>
        <taxon>Actinomycetales</taxon>
        <taxon>Actinomycetaceae</taxon>
        <taxon>Ancrocorticia</taxon>
    </lineage>
</organism>
<dbReference type="AlphaFoldDB" id="A0A2V1K3E6"/>
<dbReference type="Proteomes" id="UP000245283">
    <property type="component" value="Unassembled WGS sequence"/>
</dbReference>
<protein>
    <recommendedName>
        <fullName evidence="3">N-acetyltransferase domain-containing protein</fullName>
    </recommendedName>
</protein>
<dbReference type="InterPro" id="IPR050832">
    <property type="entry name" value="Bact_Acetyltransf"/>
</dbReference>
<dbReference type="Gene3D" id="3.40.630.30">
    <property type="match status" value="1"/>
</dbReference>
<keyword evidence="5" id="KW-1185">Reference proteome</keyword>
<proteinExistence type="predicted"/>
<sequence>MHSAMTIANIPPRPASGRSFTSFSSDTWCNPPSIPSLSQVRLTSCSESNCEQGLMSASSINEAVTWLAPCIAYPRDMGNHVFVRPATALDAQFIGAIHAQTMHDAIVAALGKDPEPEIAQVFVPEAFSRQWEQAITDLPSPEHAVLTAVDEGKVVGFAAVSPTHVEAADGEEPEEELPVVVEITALEVPPENGRAGHGSRLLAAATDLASEQGATIVQMWVLAGDDAHTDFLHSAGFAPTGLRRSMQIGSEEATEHCWYAMLSDA</sequence>
<dbReference type="GO" id="GO:0016747">
    <property type="term" value="F:acyltransferase activity, transferring groups other than amino-acyl groups"/>
    <property type="evidence" value="ECO:0007669"/>
    <property type="project" value="InterPro"/>
</dbReference>
<feature type="domain" description="N-acetyltransferase" evidence="3">
    <location>
        <begin position="81"/>
        <end position="264"/>
    </location>
</feature>
<evidence type="ECO:0000256" key="2">
    <source>
        <dbReference type="ARBA" id="ARBA00023315"/>
    </source>
</evidence>
<evidence type="ECO:0000313" key="5">
    <source>
        <dbReference type="Proteomes" id="UP000245283"/>
    </source>
</evidence>
<dbReference type="InterPro" id="IPR000182">
    <property type="entry name" value="GNAT_dom"/>
</dbReference>
<evidence type="ECO:0000256" key="1">
    <source>
        <dbReference type="ARBA" id="ARBA00022679"/>
    </source>
</evidence>